<evidence type="ECO:0000313" key="2">
    <source>
        <dbReference type="Proteomes" id="UP000325440"/>
    </source>
</evidence>
<organism evidence="1 2">
    <name type="scientific">Cinara cedri</name>
    <dbReference type="NCBI Taxonomy" id="506608"/>
    <lineage>
        <taxon>Eukaryota</taxon>
        <taxon>Metazoa</taxon>
        <taxon>Ecdysozoa</taxon>
        <taxon>Arthropoda</taxon>
        <taxon>Hexapoda</taxon>
        <taxon>Insecta</taxon>
        <taxon>Pterygota</taxon>
        <taxon>Neoptera</taxon>
        <taxon>Paraneoptera</taxon>
        <taxon>Hemiptera</taxon>
        <taxon>Sternorrhyncha</taxon>
        <taxon>Aphidomorpha</taxon>
        <taxon>Aphidoidea</taxon>
        <taxon>Aphididae</taxon>
        <taxon>Lachninae</taxon>
        <taxon>Cinara</taxon>
    </lineage>
</organism>
<protein>
    <submittedName>
        <fullName evidence="1">Uncharacterized protein</fullName>
    </submittedName>
</protein>
<reference evidence="1 2" key="1">
    <citation type="submission" date="2019-08" db="EMBL/GenBank/DDBJ databases">
        <authorList>
            <person name="Alioto T."/>
            <person name="Alioto T."/>
            <person name="Gomez Garrido J."/>
        </authorList>
    </citation>
    <scope>NUCLEOTIDE SEQUENCE [LARGE SCALE GENOMIC DNA]</scope>
</reference>
<proteinExistence type="predicted"/>
<dbReference type="EMBL" id="CABPRJ010000059">
    <property type="protein sequence ID" value="VVC27050.1"/>
    <property type="molecule type" value="Genomic_DNA"/>
</dbReference>
<dbReference type="AlphaFoldDB" id="A0A5E4M9I9"/>
<sequence length="109" mass="12898">METKSVTDCHIIINKQDLFILQSWEWFIFETVVRKIAINLPTVLKQFDQIGRYIKEEITKMETPLLNMSDIQMLIKNLQDEKIIVNMLKQDVCYVTQIKMFATIQLAEC</sequence>
<evidence type="ECO:0000313" key="1">
    <source>
        <dbReference type="EMBL" id="VVC27050.1"/>
    </source>
</evidence>
<accession>A0A5E4M9I9</accession>
<keyword evidence="2" id="KW-1185">Reference proteome</keyword>
<name>A0A5E4M9I9_9HEMI</name>
<dbReference type="Proteomes" id="UP000325440">
    <property type="component" value="Unassembled WGS sequence"/>
</dbReference>
<gene>
    <name evidence="1" type="ORF">CINCED_3A013126</name>
</gene>